<dbReference type="PRINTS" id="PR00380">
    <property type="entry name" value="KINESINHEAVY"/>
</dbReference>
<dbReference type="GO" id="GO:0008017">
    <property type="term" value="F:microtubule binding"/>
    <property type="evidence" value="ECO:0007669"/>
    <property type="project" value="InterPro"/>
</dbReference>
<evidence type="ECO:0000256" key="3">
    <source>
        <dbReference type="ARBA" id="ARBA00022741"/>
    </source>
</evidence>
<dbReference type="PANTHER" id="PTHR47972:SF45">
    <property type="entry name" value="PROTEIN CLARET SEGREGATIONAL"/>
    <property type="match status" value="1"/>
</dbReference>
<comment type="caution">
    <text evidence="11">The sequence shown here is derived from an EMBL/GenBank/DDBJ whole genome shotgun (WGS) entry which is preliminary data.</text>
</comment>
<comment type="similarity">
    <text evidence="1">Belongs to the TRAFAC class myosin-kinesin ATPase superfamily. Kinesin family. KIN-14 subfamily.</text>
</comment>
<feature type="binding site" evidence="6">
    <location>
        <begin position="343"/>
        <end position="350"/>
    </location>
    <ligand>
        <name>ATP</name>
        <dbReference type="ChEBI" id="CHEBI:30616"/>
    </ligand>
</feature>
<evidence type="ECO:0000256" key="7">
    <source>
        <dbReference type="RuleBase" id="RU000394"/>
    </source>
</evidence>
<reference evidence="11 12" key="1">
    <citation type="submission" date="2019-03" db="EMBL/GenBank/DDBJ databases">
        <title>Sequencing 25 genomes of Wallemia mellicola.</title>
        <authorList>
            <person name="Gostincar C."/>
        </authorList>
    </citation>
    <scope>NUCLEOTIDE SEQUENCE [LARGE SCALE GENOMIC DNA]</scope>
    <source>
        <strain evidence="11 12">EXF-6152</strain>
    </source>
</reference>
<protein>
    <recommendedName>
        <fullName evidence="7">Kinesin-like protein</fullName>
    </recommendedName>
</protein>
<dbReference type="Pfam" id="PF00225">
    <property type="entry name" value="Kinesin"/>
    <property type="match status" value="1"/>
</dbReference>
<evidence type="ECO:0000313" key="12">
    <source>
        <dbReference type="Proteomes" id="UP000310685"/>
    </source>
</evidence>
<dbReference type="AlphaFoldDB" id="A0A4T0MD47"/>
<evidence type="ECO:0000256" key="8">
    <source>
        <dbReference type="SAM" id="Coils"/>
    </source>
</evidence>
<dbReference type="InterPro" id="IPR036961">
    <property type="entry name" value="Kinesin_motor_dom_sf"/>
</dbReference>
<dbReference type="InterPro" id="IPR001752">
    <property type="entry name" value="Kinesin_motor_dom"/>
</dbReference>
<dbReference type="InterPro" id="IPR027640">
    <property type="entry name" value="Kinesin-like_fam"/>
</dbReference>
<evidence type="ECO:0000313" key="11">
    <source>
        <dbReference type="EMBL" id="TIB81023.1"/>
    </source>
</evidence>
<feature type="region of interest" description="Disordered" evidence="9">
    <location>
        <begin position="1"/>
        <end position="62"/>
    </location>
</feature>
<keyword evidence="2 7" id="KW-0493">Microtubule</keyword>
<dbReference type="EMBL" id="SPRC01000011">
    <property type="protein sequence ID" value="TIB81023.1"/>
    <property type="molecule type" value="Genomic_DNA"/>
</dbReference>
<dbReference type="GO" id="GO:0003777">
    <property type="term" value="F:microtubule motor activity"/>
    <property type="evidence" value="ECO:0007669"/>
    <property type="project" value="InterPro"/>
</dbReference>
<dbReference type="InterPro" id="IPR027417">
    <property type="entry name" value="P-loop_NTPase"/>
</dbReference>
<evidence type="ECO:0000256" key="2">
    <source>
        <dbReference type="ARBA" id="ARBA00022701"/>
    </source>
</evidence>
<dbReference type="PROSITE" id="PS00411">
    <property type="entry name" value="KINESIN_MOTOR_1"/>
    <property type="match status" value="1"/>
</dbReference>
<dbReference type="PROSITE" id="PS50067">
    <property type="entry name" value="KINESIN_MOTOR_2"/>
    <property type="match status" value="1"/>
</dbReference>
<dbReference type="Gene3D" id="3.40.850.10">
    <property type="entry name" value="Kinesin motor domain"/>
    <property type="match status" value="1"/>
</dbReference>
<evidence type="ECO:0000256" key="5">
    <source>
        <dbReference type="ARBA" id="ARBA00023175"/>
    </source>
</evidence>
<evidence type="ECO:0000256" key="4">
    <source>
        <dbReference type="ARBA" id="ARBA00022840"/>
    </source>
</evidence>
<gene>
    <name evidence="11" type="ORF">E3Q22_01459</name>
</gene>
<dbReference type="GO" id="GO:0007018">
    <property type="term" value="P:microtubule-based movement"/>
    <property type="evidence" value="ECO:0007669"/>
    <property type="project" value="InterPro"/>
</dbReference>
<evidence type="ECO:0000256" key="9">
    <source>
        <dbReference type="SAM" id="MobiDB-lite"/>
    </source>
</evidence>
<feature type="compositionally biased region" description="Low complexity" evidence="9">
    <location>
        <begin position="16"/>
        <end position="27"/>
    </location>
</feature>
<dbReference type="Proteomes" id="UP000310685">
    <property type="component" value="Unassembled WGS sequence"/>
</dbReference>
<keyword evidence="8" id="KW-0175">Coiled coil</keyword>
<accession>A0A4T0MD47</accession>
<dbReference type="InterPro" id="IPR019821">
    <property type="entry name" value="Kinesin_motor_CS"/>
</dbReference>
<proteinExistence type="inferred from homology"/>
<dbReference type="SMART" id="SM00129">
    <property type="entry name" value="KISc"/>
    <property type="match status" value="1"/>
</dbReference>
<evidence type="ECO:0000256" key="1">
    <source>
        <dbReference type="ARBA" id="ARBA00010899"/>
    </source>
</evidence>
<feature type="coiled-coil region" evidence="8">
    <location>
        <begin position="82"/>
        <end position="207"/>
    </location>
</feature>
<keyword evidence="5 6" id="KW-0505">Motor protein</keyword>
<dbReference type="SUPFAM" id="SSF52540">
    <property type="entry name" value="P-loop containing nucleoside triphosphate hydrolases"/>
    <property type="match status" value="1"/>
</dbReference>
<feature type="domain" description="Kinesin motor" evidence="10">
    <location>
        <begin position="249"/>
        <end position="587"/>
    </location>
</feature>
<evidence type="ECO:0000256" key="6">
    <source>
        <dbReference type="PROSITE-ProRule" id="PRU00283"/>
    </source>
</evidence>
<feature type="compositionally biased region" description="Low complexity" evidence="9">
    <location>
        <begin position="48"/>
        <end position="57"/>
    </location>
</feature>
<keyword evidence="4 6" id="KW-0067">ATP-binding</keyword>
<sequence>MERRSSRLPLKRKAPSTSTTTTTTTTSQQKSRIAAPARQRNAENKVLKTSNSTSSKPKPVDDNVQKYWEEKLSNLKDVVDNEVNKINEMDTMRQRMQQIEAEQIESRKRQATTDELNAAKASHIEEISTMKHEHKARETELEDELHNLHKVQKALEEELNMEKAHSKKLKTELAKFTNNSMALETDVRKIKEALSNAEHRLEMAKEKGASREDEMASMITKQAEMENELRAGESLRKKLHNTIQELKGNVRVFARVRPKLDRDHTAEVANFVYPDGMNRDGGKQITLQSSTLNVEGKSRDQSYNFSFDRVFGPQSLQEEVFGEIEQLTQSVLDGYNVCIFAYGQTGSGKSWTMEGGSHKGIDAGMIPRAIYHIFDTTRKLEDQGWSFKLHGQFLEIYNENIIDLLGSGEQEKKHNITHEKSGSTTVSDVVVVPLSEPSHVHNLLRKANKKRTTASTRVHEQSSRSSSVFSLKLEGSNEVTGEHCKSVLNLVDLAGSERLDSTGTLNDPTRLKETQAINKSLSSLSDVISALGSGSHVPYRNSKLTYLLQNSLNNNSKTLMFLNLSPMQDHLQESLCSLRFALKVHSTHIGQAKRSMVVKN</sequence>
<keyword evidence="3 6" id="KW-0547">Nucleotide-binding</keyword>
<name>A0A4T0MD47_9BASI</name>
<organism evidence="11 12">
    <name type="scientific">Wallemia mellicola</name>
    <dbReference type="NCBI Taxonomy" id="1708541"/>
    <lineage>
        <taxon>Eukaryota</taxon>
        <taxon>Fungi</taxon>
        <taxon>Dikarya</taxon>
        <taxon>Basidiomycota</taxon>
        <taxon>Wallemiomycotina</taxon>
        <taxon>Wallemiomycetes</taxon>
        <taxon>Wallemiales</taxon>
        <taxon>Wallemiaceae</taxon>
        <taxon>Wallemia</taxon>
    </lineage>
</organism>
<dbReference type="PANTHER" id="PTHR47972">
    <property type="entry name" value="KINESIN-LIKE PROTEIN KLP-3"/>
    <property type="match status" value="1"/>
</dbReference>
<evidence type="ECO:0000259" key="10">
    <source>
        <dbReference type="PROSITE" id="PS50067"/>
    </source>
</evidence>
<dbReference type="GO" id="GO:0005874">
    <property type="term" value="C:microtubule"/>
    <property type="evidence" value="ECO:0007669"/>
    <property type="project" value="UniProtKB-KW"/>
</dbReference>
<dbReference type="GO" id="GO:0005524">
    <property type="term" value="F:ATP binding"/>
    <property type="evidence" value="ECO:0007669"/>
    <property type="project" value="UniProtKB-UniRule"/>
</dbReference>